<feature type="compositionally biased region" description="Low complexity" evidence="1">
    <location>
        <begin position="55"/>
        <end position="64"/>
    </location>
</feature>
<gene>
    <name evidence="3" type="ORF">E4U43_001472</name>
</gene>
<feature type="compositionally biased region" description="Polar residues" evidence="1">
    <location>
        <begin position="626"/>
        <end position="647"/>
    </location>
</feature>
<feature type="compositionally biased region" description="Low complexity" evidence="1">
    <location>
        <begin position="205"/>
        <end position="218"/>
    </location>
</feature>
<dbReference type="Proteomes" id="UP000748025">
    <property type="component" value="Unassembled WGS sequence"/>
</dbReference>
<dbReference type="Pfam" id="PF04212">
    <property type="entry name" value="MIT"/>
    <property type="match status" value="1"/>
</dbReference>
<feature type="region of interest" description="Disordered" evidence="1">
    <location>
        <begin position="1069"/>
        <end position="1105"/>
    </location>
</feature>
<dbReference type="Gene3D" id="1.20.58.80">
    <property type="entry name" value="Phosphotransferase system, lactose/cellobiose-type IIA subunit"/>
    <property type="match status" value="1"/>
</dbReference>
<feature type="region of interest" description="Disordered" evidence="1">
    <location>
        <begin position="464"/>
        <end position="524"/>
    </location>
</feature>
<feature type="region of interest" description="Disordered" evidence="1">
    <location>
        <begin position="55"/>
        <end position="90"/>
    </location>
</feature>
<feature type="compositionally biased region" description="Basic and acidic residues" evidence="1">
    <location>
        <begin position="606"/>
        <end position="625"/>
    </location>
</feature>
<dbReference type="OrthoDB" id="1074at2759"/>
<dbReference type="InterPro" id="IPR036181">
    <property type="entry name" value="MIT_dom_sf"/>
</dbReference>
<feature type="domain" description="MIT" evidence="2">
    <location>
        <begin position="261"/>
        <end position="325"/>
    </location>
</feature>
<dbReference type="InterPro" id="IPR007330">
    <property type="entry name" value="MIT_dom"/>
</dbReference>
<reference evidence="3" key="1">
    <citation type="journal article" date="2020" name="bioRxiv">
        <title>Whole genome comparisons of ergot fungi reveals the divergence and evolution of species within the genus Claviceps are the result of varying mechanisms driving genome evolution and host range expansion.</title>
        <authorList>
            <person name="Wyka S.A."/>
            <person name="Mondo S.J."/>
            <person name="Liu M."/>
            <person name="Dettman J."/>
            <person name="Nalam V."/>
            <person name="Broders K.D."/>
        </authorList>
    </citation>
    <scope>NUCLEOTIDE SEQUENCE</scope>
    <source>
        <strain evidence="3">CCC 602</strain>
    </source>
</reference>
<dbReference type="PANTHER" id="PTHR37327:SF1">
    <property type="entry name" value="MICROTUBULE INTERACTING AND TRANSPORT DOMAIN-CONTAINING PROTEIN"/>
    <property type="match status" value="1"/>
</dbReference>
<feature type="region of interest" description="Disordered" evidence="1">
    <location>
        <begin position="201"/>
        <end position="258"/>
    </location>
</feature>
<comment type="caution">
    <text evidence="3">The sequence shown here is derived from an EMBL/GenBank/DDBJ whole genome shotgun (WGS) entry which is preliminary data.</text>
</comment>
<dbReference type="PANTHER" id="PTHR37327">
    <property type="entry name" value="CHROMOSOME 1, WHOLE GENOME SHOTGUN SEQUENCE"/>
    <property type="match status" value="1"/>
</dbReference>
<feature type="compositionally biased region" description="Low complexity" evidence="1">
    <location>
        <begin position="771"/>
        <end position="789"/>
    </location>
</feature>
<evidence type="ECO:0000313" key="3">
    <source>
        <dbReference type="EMBL" id="KAG6000875.1"/>
    </source>
</evidence>
<feature type="compositionally biased region" description="Acidic residues" evidence="1">
    <location>
        <begin position="594"/>
        <end position="605"/>
    </location>
</feature>
<protein>
    <recommendedName>
        <fullName evidence="2">MIT domain-containing protein</fullName>
    </recommendedName>
</protein>
<accession>A0A9P7N8F7</accession>
<keyword evidence="4" id="KW-1185">Reference proteome</keyword>
<feature type="region of interest" description="Disordered" evidence="1">
    <location>
        <begin position="571"/>
        <end position="816"/>
    </location>
</feature>
<feature type="compositionally biased region" description="Basic and acidic residues" evidence="1">
    <location>
        <begin position="421"/>
        <end position="431"/>
    </location>
</feature>
<feature type="region of interest" description="Disordered" evidence="1">
    <location>
        <begin position="399"/>
        <end position="449"/>
    </location>
</feature>
<proteinExistence type="predicted"/>
<evidence type="ECO:0000256" key="1">
    <source>
        <dbReference type="SAM" id="MobiDB-lite"/>
    </source>
</evidence>
<feature type="compositionally biased region" description="Basic and acidic residues" evidence="1">
    <location>
        <begin position="506"/>
        <end position="520"/>
    </location>
</feature>
<dbReference type="AlphaFoldDB" id="A0A9P7N8F7"/>
<feature type="compositionally biased region" description="Polar residues" evidence="1">
    <location>
        <begin position="404"/>
        <end position="419"/>
    </location>
</feature>
<feature type="compositionally biased region" description="Low complexity" evidence="1">
    <location>
        <begin position="494"/>
        <end position="505"/>
    </location>
</feature>
<feature type="compositionally biased region" description="Low complexity" evidence="1">
    <location>
        <begin position="740"/>
        <end position="760"/>
    </location>
</feature>
<dbReference type="EMBL" id="SRPW01001487">
    <property type="protein sequence ID" value="KAG6000875.1"/>
    <property type="molecule type" value="Genomic_DNA"/>
</dbReference>
<feature type="compositionally biased region" description="Basic and acidic residues" evidence="1">
    <location>
        <begin position="571"/>
        <end position="583"/>
    </location>
</feature>
<name>A0A9P7N8F7_9HYPO</name>
<dbReference type="SUPFAM" id="SSF116846">
    <property type="entry name" value="MIT domain"/>
    <property type="match status" value="1"/>
</dbReference>
<feature type="compositionally biased region" description="Basic and acidic residues" evidence="1">
    <location>
        <begin position="792"/>
        <end position="804"/>
    </location>
</feature>
<feature type="region of interest" description="Disordered" evidence="1">
    <location>
        <begin position="1"/>
        <end position="40"/>
    </location>
</feature>
<evidence type="ECO:0000313" key="4">
    <source>
        <dbReference type="Proteomes" id="UP000748025"/>
    </source>
</evidence>
<evidence type="ECO:0000259" key="2">
    <source>
        <dbReference type="Pfam" id="PF04212"/>
    </source>
</evidence>
<organism evidence="3 4">
    <name type="scientific">Claviceps pusilla</name>
    <dbReference type="NCBI Taxonomy" id="123648"/>
    <lineage>
        <taxon>Eukaryota</taxon>
        <taxon>Fungi</taxon>
        <taxon>Dikarya</taxon>
        <taxon>Ascomycota</taxon>
        <taxon>Pezizomycotina</taxon>
        <taxon>Sordariomycetes</taxon>
        <taxon>Hypocreomycetidae</taxon>
        <taxon>Hypocreales</taxon>
        <taxon>Clavicipitaceae</taxon>
        <taxon>Claviceps</taxon>
    </lineage>
</organism>
<feature type="compositionally biased region" description="Low complexity" evidence="1">
    <location>
        <begin position="76"/>
        <end position="90"/>
    </location>
</feature>
<sequence length="1197" mass="129118">MLAKHTSGDDTLDSDHVDTGVSVALSDEQPDAFSTHDPSVCRPLPDTIASAASAAAFATSTTTSPRLQQSPPPATAPARLPRTSSLLPLPRTGAAAGAAAAATITATLTPAYSPGEAPSFNTDLLLQSENLPVTPPNEPDYETDLAPTTSAPKIEPLLPSLPPIARLGSLSDSIGLHRPSSLEVLPGGEASDSDIFSTTSHIQNASASSSGGESLSKMSYEEARDPYAPSHGHSRRRSARGSVDLANKSRGAKPPSQKVMLSRALQMANTAVQLDNAQNFEGARRSYVEACDLLKQVLLKTTADDDRKKLDAIRRTYDARIEELDQILPWQAMDNKELPAPPGTADEYSDDFLHASILEVETEINALSSARVDATASHPHKRQDPRYFSDSSLNTVRSARLKSEQPSLHSTFSRSTQKLRSSKESMSDDQHTSPPLTNRPAPSPRNPLHERCDSAELVVASESYNSGSWSGSRDGAGHFRDGSQNSWLDPIHESGGSSSASVNSRDSSRPRSEHFRKDGGNDTEVEFDTALDAAIEAAYDEGFEPMSSQDYDIIDRTEEIVTKALRIVEEDRGRVGPTEREPYPDEPPQQTDGFYDDLSSDEEERILEGITREYDLEDLLTKTDRNSSPSQRPESRNQEAQTETLPSKQAHAVSIRSRASSVDKSGPHHNQQHHAISKARQPAAPPPMQSLPELPLGRAASPGQSVRSRRLSGHNPKQLKIQTTPLHKPPAASHGESTQPETMAEATPAAAEAIETPGAERPQTSHSTRKVTPPVVDVPVPDQEPAVVASPPDRRGQPDADNGHAGHSGSPSISRLRKNISSSSLRSLKSRNLSVSNFEDAFDRSPGTPSSLHLGSATKPAVPALPTPLAVALREQMDAASPATFYLFEDNIHLPATPGSPNPMVLDPPVALEPCPSDVLLRPFWLMRCLYQTLAHPRGGYLSTKLFVPRDVWKVKSVKLKNVEDKIANCDVLTAALLKLAKVDTCDADAMLEEMQSLEGILEQVQNALTRRLGSDVGVHGSGVLFREASNVIEGDGVPAVPRAGSVSGKSSSFSWRRLRSKNSNMGLGAVYSSSRSGGPSEGGSKEAATMPTLPMTPQPTSRPPKREINQAHFFGPNANYMHALARLFDAAQAIDLIARQVEDPGLRHADKTQVGLELCTRHAAEFFGFYICRFVLADLGLLLDKFIKKGSEWVLS</sequence>